<protein>
    <recommendedName>
        <fullName evidence="4">Lipoprotein LprG</fullName>
    </recommendedName>
</protein>
<dbReference type="Gene3D" id="2.50.20.20">
    <property type="match status" value="1"/>
</dbReference>
<organism evidence="2 3">
    <name type="scientific">Actinoplanes campanulatus</name>
    <dbReference type="NCBI Taxonomy" id="113559"/>
    <lineage>
        <taxon>Bacteria</taxon>
        <taxon>Bacillati</taxon>
        <taxon>Actinomycetota</taxon>
        <taxon>Actinomycetes</taxon>
        <taxon>Micromonosporales</taxon>
        <taxon>Micromonosporaceae</taxon>
        <taxon>Actinoplanes</taxon>
    </lineage>
</organism>
<keyword evidence="1" id="KW-0732">Signal</keyword>
<accession>A0A7W5FCI6</accession>
<feature type="chain" id="PRO_5031189234" description="Lipoprotein LprG" evidence="1">
    <location>
        <begin position="25"/>
        <end position="247"/>
    </location>
</feature>
<evidence type="ECO:0000313" key="2">
    <source>
        <dbReference type="EMBL" id="MBB3093342.1"/>
    </source>
</evidence>
<gene>
    <name evidence="2" type="ORF">FHR83_000976</name>
</gene>
<sequence length="247" mass="25438">MRFQRLAVVTVTIAALTGMGGCGSATTDSKPAATTQAAADPLAEFVAASKKLGTETMKMKMEMPGGIEASGVSDLAGKKVDMVMSVGAAGQTMEIAVRLVGDEMFMKYGATAGAKWWRLDVSKLPASSSMNPKNMADASAFAQTAVKVEKNGDTFSGTLDMTKSPTVDPESLKALGDKASAVPFTAKVDGEGRLTELVIDMSSLGAGAGKMTTTYSDFGTPVSVEAPPAAEVTEMPAEMLKSLSQTA</sequence>
<proteinExistence type="predicted"/>
<dbReference type="PROSITE" id="PS51257">
    <property type="entry name" value="PROKAR_LIPOPROTEIN"/>
    <property type="match status" value="1"/>
</dbReference>
<feature type="signal peptide" evidence="1">
    <location>
        <begin position="1"/>
        <end position="24"/>
    </location>
</feature>
<evidence type="ECO:0000256" key="1">
    <source>
        <dbReference type="SAM" id="SignalP"/>
    </source>
</evidence>
<dbReference type="SUPFAM" id="SSF89392">
    <property type="entry name" value="Prokaryotic lipoproteins and lipoprotein localization factors"/>
    <property type="match status" value="1"/>
</dbReference>
<evidence type="ECO:0008006" key="4">
    <source>
        <dbReference type="Google" id="ProtNLM"/>
    </source>
</evidence>
<dbReference type="EMBL" id="JACHXF010000001">
    <property type="protein sequence ID" value="MBB3093342.1"/>
    <property type="molecule type" value="Genomic_DNA"/>
</dbReference>
<comment type="caution">
    <text evidence="2">The sequence shown here is derived from an EMBL/GenBank/DDBJ whole genome shotgun (WGS) entry which is preliminary data.</text>
</comment>
<dbReference type="AlphaFoldDB" id="A0A7W5FCI6"/>
<dbReference type="Proteomes" id="UP000590749">
    <property type="component" value="Unassembled WGS sequence"/>
</dbReference>
<dbReference type="RefSeq" id="WP_183216898.1">
    <property type="nucleotide sequence ID" value="NZ_BMPW01000001.1"/>
</dbReference>
<name>A0A7W5FCI6_9ACTN</name>
<evidence type="ECO:0000313" key="3">
    <source>
        <dbReference type="Proteomes" id="UP000590749"/>
    </source>
</evidence>
<dbReference type="InterPro" id="IPR029046">
    <property type="entry name" value="LolA/LolB/LppX"/>
</dbReference>
<reference evidence="2 3" key="1">
    <citation type="submission" date="2020-08" db="EMBL/GenBank/DDBJ databases">
        <title>Genomic Encyclopedia of Type Strains, Phase III (KMG-III): the genomes of soil and plant-associated and newly described type strains.</title>
        <authorList>
            <person name="Whitman W."/>
        </authorList>
    </citation>
    <scope>NUCLEOTIDE SEQUENCE [LARGE SCALE GENOMIC DNA]</scope>
    <source>
        <strain evidence="2 3">CECT 3287</strain>
    </source>
</reference>
<keyword evidence="3" id="KW-1185">Reference proteome</keyword>